<protein>
    <submittedName>
        <fullName evidence="7">Ribosomal RNA small subunit methyltransferase I</fullName>
        <ecNumber evidence="7">2.1.1.198</ecNumber>
    </submittedName>
</protein>
<evidence type="ECO:0000256" key="2">
    <source>
        <dbReference type="ARBA" id="ARBA00022552"/>
    </source>
</evidence>
<dbReference type="Proteomes" id="UP001647436">
    <property type="component" value="Unassembled WGS sequence"/>
</dbReference>
<dbReference type="RefSeq" id="WP_211457582.1">
    <property type="nucleotide sequence ID" value="NZ_JAANES010000003.1"/>
</dbReference>
<evidence type="ECO:0000313" key="7">
    <source>
        <dbReference type="EMBL" id="MBS3020008.1"/>
    </source>
</evidence>
<evidence type="ECO:0000256" key="1">
    <source>
        <dbReference type="ARBA" id="ARBA00022490"/>
    </source>
</evidence>
<dbReference type="PANTHER" id="PTHR46111">
    <property type="entry name" value="RIBOSOMAL RNA SMALL SUBUNIT METHYLTRANSFERASE I"/>
    <property type="match status" value="1"/>
</dbReference>
<evidence type="ECO:0000256" key="4">
    <source>
        <dbReference type="ARBA" id="ARBA00022679"/>
    </source>
</evidence>
<dbReference type="PANTHER" id="PTHR46111:SF2">
    <property type="entry name" value="SAM-DEPENDENT METHYLTRANSFERASE"/>
    <property type="match status" value="1"/>
</dbReference>
<evidence type="ECO:0000313" key="8">
    <source>
        <dbReference type="Proteomes" id="UP001647436"/>
    </source>
</evidence>
<keyword evidence="3 7" id="KW-0489">Methyltransferase</keyword>
<sequence length="262" mass="28137">MSDTSKSKAGTLYLVPAPLDFGCESQTALTEVLPEGTLRRAASLTHWISENAKTARAYLKRIDALFPLAAPLQAQNIAELPREAHKKGDHGNKGGAVFDPKPLLAPALAGQDMGLISEAGMPAVADPGSSIVRAAHDLGIRVVPLTGPVSLLLGLAASGLNGQNFAFVGYVPQDGAERTTRIKELESLALRQGQTQQFIETPYRNAALWQALLQTLQPNTRLALASGLTLETARIESHLVREWRQRNTPPDNRTPVVFAIGR</sequence>
<keyword evidence="2" id="KW-0698">rRNA processing</keyword>
<dbReference type="GO" id="GO:0032259">
    <property type="term" value="P:methylation"/>
    <property type="evidence" value="ECO:0007669"/>
    <property type="project" value="UniProtKB-KW"/>
</dbReference>
<dbReference type="InterPro" id="IPR008189">
    <property type="entry name" value="rRNA_ssu_MeTfrase_I"/>
</dbReference>
<evidence type="ECO:0000256" key="5">
    <source>
        <dbReference type="ARBA" id="ARBA00022691"/>
    </source>
</evidence>
<keyword evidence="1" id="KW-0963">Cytoplasm</keyword>
<comment type="caution">
    <text evidence="7">The sequence shown here is derived from an EMBL/GenBank/DDBJ whole genome shotgun (WGS) entry which is preliminary data.</text>
</comment>
<reference evidence="7 8" key="1">
    <citation type="submission" date="2020-03" db="EMBL/GenBank/DDBJ databases">
        <title>The role of nitrogen metabolism on polyethylene biodegradation.</title>
        <authorList>
            <person name="Peixoto J."/>
            <person name="Vizzotto C.S."/>
            <person name="Ramos A."/>
            <person name="Alves G."/>
            <person name="Steindorff A."/>
            <person name="Kruger R."/>
        </authorList>
    </citation>
    <scope>NUCLEOTIDE SEQUENCE [LARGE SCALE GENOMIC DNA]</scope>
    <source>
        <strain evidence="7 8">PE63</strain>
    </source>
</reference>
<dbReference type="InterPro" id="IPR014777">
    <property type="entry name" value="4pyrrole_Mease_sub1"/>
</dbReference>
<dbReference type="Pfam" id="PF00590">
    <property type="entry name" value="TP_methylase"/>
    <property type="match status" value="1"/>
</dbReference>
<dbReference type="Gene3D" id="3.30.950.10">
    <property type="entry name" value="Methyltransferase, Cobalt-precorrin-4 Transmethylase, Domain 2"/>
    <property type="match status" value="1"/>
</dbReference>
<dbReference type="Gene3D" id="3.40.1010.10">
    <property type="entry name" value="Cobalt-precorrin-4 Transmethylase, Domain 1"/>
    <property type="match status" value="1"/>
</dbReference>
<dbReference type="SUPFAM" id="SSF53790">
    <property type="entry name" value="Tetrapyrrole methylase"/>
    <property type="match status" value="1"/>
</dbReference>
<dbReference type="InterPro" id="IPR014776">
    <property type="entry name" value="4pyrrole_Mease_sub2"/>
</dbReference>
<name>A0ABS5LU27_9BURK</name>
<feature type="domain" description="Tetrapyrrole methylase" evidence="6">
    <location>
        <begin position="104"/>
        <end position="237"/>
    </location>
</feature>
<proteinExistence type="predicted"/>
<keyword evidence="8" id="KW-1185">Reference proteome</keyword>
<evidence type="ECO:0000259" key="6">
    <source>
        <dbReference type="Pfam" id="PF00590"/>
    </source>
</evidence>
<evidence type="ECO:0000256" key="3">
    <source>
        <dbReference type="ARBA" id="ARBA00022603"/>
    </source>
</evidence>
<accession>A0ABS5LU27</accession>
<dbReference type="EC" id="2.1.1.198" evidence="7"/>
<organism evidence="7 8">
    <name type="scientific">Comamonas brasiliensis</name>
    <dbReference type="NCBI Taxonomy" id="1812482"/>
    <lineage>
        <taxon>Bacteria</taxon>
        <taxon>Pseudomonadati</taxon>
        <taxon>Pseudomonadota</taxon>
        <taxon>Betaproteobacteria</taxon>
        <taxon>Burkholderiales</taxon>
        <taxon>Comamonadaceae</taxon>
        <taxon>Comamonas</taxon>
    </lineage>
</organism>
<keyword evidence="4 7" id="KW-0808">Transferase</keyword>
<dbReference type="GO" id="GO:0008168">
    <property type="term" value="F:methyltransferase activity"/>
    <property type="evidence" value="ECO:0007669"/>
    <property type="project" value="UniProtKB-KW"/>
</dbReference>
<gene>
    <name evidence="7" type="primary">rsmI_2</name>
    <name evidence="7" type="ORF">DJFAAGMI_02762</name>
</gene>
<dbReference type="InterPro" id="IPR035996">
    <property type="entry name" value="4pyrrol_Methylase_sf"/>
</dbReference>
<dbReference type="CDD" id="cd11649">
    <property type="entry name" value="RsmI_like"/>
    <property type="match status" value="1"/>
</dbReference>
<dbReference type="EMBL" id="JAANES010000003">
    <property type="protein sequence ID" value="MBS3020008.1"/>
    <property type="molecule type" value="Genomic_DNA"/>
</dbReference>
<dbReference type="InterPro" id="IPR000878">
    <property type="entry name" value="4pyrrol_Mease"/>
</dbReference>
<keyword evidence="5" id="KW-0949">S-adenosyl-L-methionine</keyword>